<name>A0A1H7X0C6_STIAU</name>
<evidence type="ECO:0000313" key="2">
    <source>
        <dbReference type="Proteomes" id="UP000182719"/>
    </source>
</evidence>
<gene>
    <name evidence="1" type="ORF">SAMN05444354_11446</name>
</gene>
<protein>
    <submittedName>
        <fullName evidence="1">Uncharacterized protein</fullName>
    </submittedName>
</protein>
<sequence length="47" mass="5375">MYIVRINQRLDKCGWTVPPGFSTDADWAELYAVSQDGRVLARYPFAP</sequence>
<proteinExistence type="predicted"/>
<dbReference type="AlphaFoldDB" id="A0A1H7X0C6"/>
<organism evidence="1 2">
    <name type="scientific">Stigmatella aurantiaca</name>
    <dbReference type="NCBI Taxonomy" id="41"/>
    <lineage>
        <taxon>Bacteria</taxon>
        <taxon>Pseudomonadati</taxon>
        <taxon>Myxococcota</taxon>
        <taxon>Myxococcia</taxon>
        <taxon>Myxococcales</taxon>
        <taxon>Cystobacterineae</taxon>
        <taxon>Archangiaceae</taxon>
        <taxon>Stigmatella</taxon>
    </lineage>
</organism>
<dbReference type="EMBL" id="FOAP01000014">
    <property type="protein sequence ID" value="SEM27253.1"/>
    <property type="molecule type" value="Genomic_DNA"/>
</dbReference>
<dbReference type="RefSeq" id="WP_245768777.1">
    <property type="nucleotide sequence ID" value="NZ_FOAP01000014.1"/>
</dbReference>
<evidence type="ECO:0000313" key="1">
    <source>
        <dbReference type="EMBL" id="SEM27253.1"/>
    </source>
</evidence>
<dbReference type="Proteomes" id="UP000182719">
    <property type="component" value="Unassembled WGS sequence"/>
</dbReference>
<keyword evidence="2" id="KW-1185">Reference proteome</keyword>
<accession>A0A1H7X0C6</accession>
<reference evidence="2" key="1">
    <citation type="submission" date="2016-10" db="EMBL/GenBank/DDBJ databases">
        <authorList>
            <person name="Varghese N."/>
            <person name="Submissions S."/>
        </authorList>
    </citation>
    <scope>NUCLEOTIDE SEQUENCE [LARGE SCALE GENOMIC DNA]</scope>
    <source>
        <strain evidence="2">DSM 17044</strain>
    </source>
</reference>